<feature type="binding site" evidence="9">
    <location>
        <position position="290"/>
    </location>
    <ligand>
        <name>[4Fe-4S] cluster</name>
        <dbReference type="ChEBI" id="CHEBI:49883"/>
    </ligand>
</feature>
<evidence type="ECO:0000256" key="6">
    <source>
        <dbReference type="ARBA" id="ARBA00023004"/>
    </source>
</evidence>
<dbReference type="HOGENOM" id="CLU_054098_0_0_1"/>
<keyword evidence="7 9" id="KW-0411">Iron-sulfur</keyword>
<evidence type="ECO:0000256" key="8">
    <source>
        <dbReference type="ARBA" id="ARBA00023128"/>
    </source>
</evidence>
<feature type="binding site" evidence="9">
    <location>
        <position position="209"/>
    </location>
    <ligand>
        <name>[2Fe-2S] cluster</name>
        <dbReference type="ChEBI" id="CHEBI:190135"/>
    </ligand>
</feature>
<dbReference type="GO" id="GO:0016226">
    <property type="term" value="P:iron-sulfur cluster assembly"/>
    <property type="evidence" value="ECO:0007669"/>
    <property type="project" value="UniProtKB-UniRule"/>
</dbReference>
<organism evidence="13 14">
    <name type="scientific">Laccaria amethystina LaAM-08-1</name>
    <dbReference type="NCBI Taxonomy" id="1095629"/>
    <lineage>
        <taxon>Eukaryota</taxon>
        <taxon>Fungi</taxon>
        <taxon>Dikarya</taxon>
        <taxon>Basidiomycota</taxon>
        <taxon>Agaricomycotina</taxon>
        <taxon>Agaricomycetes</taxon>
        <taxon>Agaricomycetidae</taxon>
        <taxon>Agaricales</taxon>
        <taxon>Agaricineae</taxon>
        <taxon>Hydnangiaceae</taxon>
        <taxon>Laccaria</taxon>
    </lineage>
</organism>
<evidence type="ECO:0000259" key="11">
    <source>
        <dbReference type="Pfam" id="PF05093"/>
    </source>
</evidence>
<evidence type="ECO:0000256" key="4">
    <source>
        <dbReference type="ARBA" id="ARBA00022490"/>
    </source>
</evidence>
<dbReference type="GO" id="GO:0051539">
    <property type="term" value="F:4 iron, 4 sulfur cluster binding"/>
    <property type="evidence" value="ECO:0007669"/>
    <property type="project" value="UniProtKB-KW"/>
</dbReference>
<dbReference type="OrthoDB" id="311633at2759"/>
<feature type="region of interest" description="Fe-S binding site B" evidence="9">
    <location>
        <begin position="279"/>
        <end position="293"/>
    </location>
</feature>
<comment type="domain">
    <text evidence="9">The C-terminal domain binds 2 Fe-S clusters but is otherwise mostly in an intrinsically disordered conformation.</text>
</comment>
<evidence type="ECO:0000313" key="14">
    <source>
        <dbReference type="Proteomes" id="UP000054477"/>
    </source>
</evidence>
<dbReference type="HAMAP" id="MF_03115">
    <property type="entry name" value="Anamorsin"/>
    <property type="match status" value="1"/>
</dbReference>
<dbReference type="InterPro" id="IPR031838">
    <property type="entry name" value="Dre2_N"/>
</dbReference>
<feature type="domain" description="Anamorsin C-terminal" evidence="11">
    <location>
        <begin position="205"/>
        <end position="309"/>
    </location>
</feature>
<gene>
    <name evidence="13" type="ORF">K443DRAFT_85233</name>
</gene>
<keyword evidence="6 9" id="KW-0408">Iron</keyword>
<feature type="domain" description="Fe-S cluster assembly protein Dre2 N-terminal" evidence="12">
    <location>
        <begin position="35"/>
        <end position="159"/>
    </location>
</feature>
<dbReference type="EMBL" id="KN838542">
    <property type="protein sequence ID" value="KIK08520.1"/>
    <property type="molecule type" value="Genomic_DNA"/>
</dbReference>
<comment type="similarity">
    <text evidence="2 9">Belongs to the anamorsin family.</text>
</comment>
<evidence type="ECO:0000256" key="2">
    <source>
        <dbReference type="ARBA" id="ARBA00008169"/>
    </source>
</evidence>
<comment type="domain">
    <text evidence="9">The twin Cx2C motifs are involved in the recognition by the mitochondrial MIA40-ERV1 disulfide relay system. The formation of 2 disulfide bonds in the Cx2C motifs through dithiol/disulfide exchange reactions effectively traps the protein in the mitochondrial intermembrane space.</text>
</comment>
<protein>
    <submittedName>
        <fullName evidence="13">Uncharacterized protein</fullName>
    </submittedName>
</protein>
<evidence type="ECO:0000256" key="10">
    <source>
        <dbReference type="SAM" id="MobiDB-lite"/>
    </source>
</evidence>
<dbReference type="GO" id="GO:0051537">
    <property type="term" value="F:2 iron, 2 sulfur cluster binding"/>
    <property type="evidence" value="ECO:0007669"/>
    <property type="project" value="UniProtKB-UniRule"/>
</dbReference>
<keyword evidence="3 9" id="KW-0004">4Fe-4S</keyword>
<reference evidence="14" key="2">
    <citation type="submission" date="2015-01" db="EMBL/GenBank/DDBJ databases">
        <title>Evolutionary Origins and Diversification of the Mycorrhizal Mutualists.</title>
        <authorList>
            <consortium name="DOE Joint Genome Institute"/>
            <consortium name="Mycorrhizal Genomics Consortium"/>
            <person name="Kohler A."/>
            <person name="Kuo A."/>
            <person name="Nagy L.G."/>
            <person name="Floudas D."/>
            <person name="Copeland A."/>
            <person name="Barry K.W."/>
            <person name="Cichocki N."/>
            <person name="Veneault-Fourrey C."/>
            <person name="LaButti K."/>
            <person name="Lindquist E.A."/>
            <person name="Lipzen A."/>
            <person name="Lundell T."/>
            <person name="Morin E."/>
            <person name="Murat C."/>
            <person name="Riley R."/>
            <person name="Ohm R."/>
            <person name="Sun H."/>
            <person name="Tunlid A."/>
            <person name="Henrissat B."/>
            <person name="Grigoriev I.V."/>
            <person name="Hibbett D.S."/>
            <person name="Martin F."/>
        </authorList>
    </citation>
    <scope>NUCLEOTIDE SEQUENCE [LARGE SCALE GENOMIC DNA]</scope>
    <source>
        <strain evidence="14">LaAM-08-1</strain>
    </source>
</reference>
<dbReference type="PANTHER" id="PTHR13273">
    <property type="entry name" value="ANAMORSIN"/>
    <property type="match status" value="1"/>
</dbReference>
<comment type="domain">
    <text evidence="9">The N-terminal domain has structural similarity with S-adenosyl-L-methionine-dependent methyltransferases, but does not bind S-adenosyl-L-methionine. It is required for correct assembly of the 2 Fe-S clusters.</text>
</comment>
<feature type="binding site" evidence="9">
    <location>
        <position position="282"/>
    </location>
    <ligand>
        <name>[4Fe-4S] cluster</name>
        <dbReference type="ChEBI" id="CHEBI:49883"/>
    </ligand>
</feature>
<keyword evidence="4 9" id="KW-0963">Cytoplasm</keyword>
<dbReference type="STRING" id="1095629.A0A0C9X8K6"/>
<evidence type="ECO:0000256" key="5">
    <source>
        <dbReference type="ARBA" id="ARBA00022723"/>
    </source>
</evidence>
<proteinExistence type="inferred from homology"/>
<evidence type="ECO:0000256" key="3">
    <source>
        <dbReference type="ARBA" id="ARBA00022485"/>
    </source>
</evidence>
<comment type="cofactor">
    <cofactor evidence="9">
        <name>[2Fe-2S] cluster</name>
        <dbReference type="ChEBI" id="CHEBI:190135"/>
    </cofactor>
</comment>
<keyword evidence="9" id="KW-0001">2Fe-2S</keyword>
<keyword evidence="5 9" id="KW-0479">Metal-binding</keyword>
<dbReference type="GO" id="GO:0005758">
    <property type="term" value="C:mitochondrial intermembrane space"/>
    <property type="evidence" value="ECO:0007669"/>
    <property type="project" value="UniProtKB-SubCell"/>
</dbReference>
<dbReference type="AlphaFoldDB" id="A0A0C9X8K6"/>
<feature type="binding site" evidence="9">
    <location>
        <position position="293"/>
    </location>
    <ligand>
        <name>[4Fe-4S] cluster</name>
        <dbReference type="ChEBI" id="CHEBI:49883"/>
    </ligand>
</feature>
<feature type="region of interest" description="Disordered" evidence="10">
    <location>
        <begin position="152"/>
        <end position="173"/>
    </location>
</feature>
<keyword evidence="8 9" id="KW-0496">Mitochondrion</keyword>
<evidence type="ECO:0000313" key="13">
    <source>
        <dbReference type="EMBL" id="KIK08520.1"/>
    </source>
</evidence>
<dbReference type="PANTHER" id="PTHR13273:SF14">
    <property type="entry name" value="ANAMORSIN"/>
    <property type="match status" value="1"/>
</dbReference>
<dbReference type="Proteomes" id="UP000054477">
    <property type="component" value="Unassembled WGS sequence"/>
</dbReference>
<dbReference type="Pfam" id="PF05093">
    <property type="entry name" value="CIAPIN1"/>
    <property type="match status" value="1"/>
</dbReference>
<evidence type="ECO:0000256" key="9">
    <source>
        <dbReference type="HAMAP-Rule" id="MF_03115"/>
    </source>
</evidence>
<dbReference type="InterPro" id="IPR046408">
    <property type="entry name" value="CIAPIN1"/>
</dbReference>
<dbReference type="Pfam" id="PF16803">
    <property type="entry name" value="DRE2_N"/>
    <property type="match status" value="1"/>
</dbReference>
<evidence type="ECO:0000256" key="1">
    <source>
        <dbReference type="ARBA" id="ARBA00001966"/>
    </source>
</evidence>
<comment type="cofactor">
    <cofactor evidence="1 9">
        <name>[4Fe-4S] cluster</name>
        <dbReference type="ChEBI" id="CHEBI:49883"/>
    </cofactor>
</comment>
<name>A0A0C9X8K6_9AGAR</name>
<evidence type="ECO:0000259" key="12">
    <source>
        <dbReference type="Pfam" id="PF16803"/>
    </source>
</evidence>
<feature type="binding site" evidence="9">
    <location>
        <position position="228"/>
    </location>
    <ligand>
        <name>[2Fe-2S] cluster</name>
        <dbReference type="ChEBI" id="CHEBI:190135"/>
    </ligand>
</feature>
<reference evidence="13 14" key="1">
    <citation type="submission" date="2014-04" db="EMBL/GenBank/DDBJ databases">
        <authorList>
            <consortium name="DOE Joint Genome Institute"/>
            <person name="Kuo A."/>
            <person name="Kohler A."/>
            <person name="Nagy L.G."/>
            <person name="Floudas D."/>
            <person name="Copeland A."/>
            <person name="Barry K.W."/>
            <person name="Cichocki N."/>
            <person name="Veneault-Fourrey C."/>
            <person name="LaButti K."/>
            <person name="Lindquist E.A."/>
            <person name="Lipzen A."/>
            <person name="Lundell T."/>
            <person name="Morin E."/>
            <person name="Murat C."/>
            <person name="Sun H."/>
            <person name="Tunlid A."/>
            <person name="Henrissat B."/>
            <person name="Grigoriev I.V."/>
            <person name="Hibbett D.S."/>
            <person name="Martin F."/>
            <person name="Nordberg H.P."/>
            <person name="Cantor M.N."/>
            <person name="Hua S.X."/>
        </authorList>
    </citation>
    <scope>NUCLEOTIDE SEQUENCE [LARGE SCALE GENOMIC DNA]</scope>
    <source>
        <strain evidence="13 14">LaAM-08-1</strain>
    </source>
</reference>
<comment type="subcellular location">
    <subcellularLocation>
        <location evidence="9">Cytoplasm</location>
    </subcellularLocation>
    <subcellularLocation>
        <location evidence="9">Mitochondrion intermembrane space</location>
    </subcellularLocation>
</comment>
<dbReference type="GO" id="GO:0009055">
    <property type="term" value="F:electron transfer activity"/>
    <property type="evidence" value="ECO:0007669"/>
    <property type="project" value="UniProtKB-UniRule"/>
</dbReference>
<accession>A0A0C9X8K6</accession>
<dbReference type="GO" id="GO:0046872">
    <property type="term" value="F:metal ion binding"/>
    <property type="evidence" value="ECO:0007669"/>
    <property type="project" value="UniProtKB-KW"/>
</dbReference>
<feature type="short sequence motif" description="Cx2C motif 2" evidence="9">
    <location>
        <begin position="290"/>
        <end position="293"/>
    </location>
</feature>
<feature type="binding site" evidence="9">
    <location>
        <position position="279"/>
    </location>
    <ligand>
        <name>[4Fe-4S] cluster</name>
        <dbReference type="ChEBI" id="CHEBI:49883"/>
    </ligand>
</feature>
<evidence type="ECO:0000256" key="7">
    <source>
        <dbReference type="ARBA" id="ARBA00023014"/>
    </source>
</evidence>
<feature type="binding site" evidence="9">
    <location>
        <position position="223"/>
    </location>
    <ligand>
        <name>[2Fe-2S] cluster</name>
        <dbReference type="ChEBI" id="CHEBI:190135"/>
    </ligand>
</feature>
<feature type="binding site" evidence="9">
    <location>
        <position position="226"/>
    </location>
    <ligand>
        <name>[2Fe-2S] cluster</name>
        <dbReference type="ChEBI" id="CHEBI:190135"/>
    </ligand>
</feature>
<keyword evidence="14" id="KW-1185">Reference proteome</keyword>
<sequence>MPPSMAVATTVAADPIAVDAVAVKRPALVVGSLSTAEDGTYQALISDLESSRQVDKQLLDRLVDNAATLQPSSYDSVHITLTPSDYQGLTQKLPQFLSQLLTGITPLGTLHLINLTSAVRTLPSELTLAGFNVLSAPLDEGTIIAQKPQHVASASVPLKSRQPGALPNRNKTDSAKKQALWAFSSPSTPKIDAEALLTAQDKTRQTPACEPVRTSAPRRKKACKSCSCGLAELEEEERRLGKVVLLDGSQDGAAKEVSQGEKERLIIAAKAAPKATSSCGSCFLGDAFRCASCPYLGLPAFKPGEKVEIDFGIDDF</sequence>
<feature type="short sequence motif" description="Cx2C motif 1" evidence="9">
    <location>
        <begin position="279"/>
        <end position="282"/>
    </location>
</feature>
<dbReference type="InterPro" id="IPR007785">
    <property type="entry name" value="Anamorsin"/>
</dbReference>
<comment type="caution">
    <text evidence="9">Lacks conserved residue(s) required for the propagation of feature annotation.</text>
</comment>